<dbReference type="InterPro" id="IPR002472">
    <property type="entry name" value="Palm_thioest"/>
</dbReference>
<evidence type="ECO:0000256" key="4">
    <source>
        <dbReference type="ARBA" id="ARBA00022801"/>
    </source>
</evidence>
<dbReference type="OrthoDB" id="10263094at2759"/>
<gene>
    <name evidence="8" type="ORF">NADFUDRAFT_50519</name>
</gene>
<dbReference type="PANTHER" id="PTHR11247">
    <property type="entry name" value="PALMITOYL-PROTEIN THIOESTERASE/DOLICHYLDIPHOSPHATASE 1"/>
    <property type="match status" value="1"/>
</dbReference>
<dbReference type="EMBL" id="KV454408">
    <property type="protein sequence ID" value="ODQ66604.1"/>
    <property type="molecule type" value="Genomic_DNA"/>
</dbReference>
<proteinExistence type="predicted"/>
<name>A0A1E3PN33_9ASCO</name>
<dbReference type="InterPro" id="IPR029058">
    <property type="entry name" value="AB_hydrolase_fold"/>
</dbReference>
<dbReference type="AlphaFoldDB" id="A0A1E3PN33"/>
<evidence type="ECO:0000313" key="9">
    <source>
        <dbReference type="Proteomes" id="UP000095009"/>
    </source>
</evidence>
<keyword evidence="4 8" id="KW-0378">Hydrolase</keyword>
<reference evidence="8 9" key="1">
    <citation type="journal article" date="2016" name="Proc. Natl. Acad. Sci. U.S.A.">
        <title>Comparative genomics of biotechnologically important yeasts.</title>
        <authorList>
            <person name="Riley R."/>
            <person name="Haridas S."/>
            <person name="Wolfe K.H."/>
            <person name="Lopes M.R."/>
            <person name="Hittinger C.T."/>
            <person name="Goeker M."/>
            <person name="Salamov A.A."/>
            <person name="Wisecaver J.H."/>
            <person name="Long T.M."/>
            <person name="Calvey C.H."/>
            <person name="Aerts A.L."/>
            <person name="Barry K.W."/>
            <person name="Choi C."/>
            <person name="Clum A."/>
            <person name="Coughlan A.Y."/>
            <person name="Deshpande S."/>
            <person name="Douglass A.P."/>
            <person name="Hanson S.J."/>
            <person name="Klenk H.-P."/>
            <person name="LaButti K.M."/>
            <person name="Lapidus A."/>
            <person name="Lindquist E.A."/>
            <person name="Lipzen A.M."/>
            <person name="Meier-Kolthoff J.P."/>
            <person name="Ohm R.A."/>
            <person name="Otillar R.P."/>
            <person name="Pangilinan J.L."/>
            <person name="Peng Y."/>
            <person name="Rokas A."/>
            <person name="Rosa C.A."/>
            <person name="Scheuner C."/>
            <person name="Sibirny A.A."/>
            <person name="Slot J.C."/>
            <person name="Stielow J.B."/>
            <person name="Sun H."/>
            <person name="Kurtzman C.P."/>
            <person name="Blackwell M."/>
            <person name="Grigoriev I.V."/>
            <person name="Jeffries T.W."/>
        </authorList>
    </citation>
    <scope>NUCLEOTIDE SEQUENCE [LARGE SCALE GENOMIC DNA]</scope>
    <source>
        <strain evidence="8 9">DSM 6958</strain>
    </source>
</reference>
<keyword evidence="3" id="KW-0732">Signal</keyword>
<sequence>MYVTYVCFKVAALPTLECKVDTIETSLASETPLPVVLWHGLGDHANSAFMIHTAKCIQSVHPGTLVHSIQFFDSPSQDQQAGLSGNLTSQLVEVCQQLNKIPGLGHGFDALGFSQGGLFLRGYMERCTSQPSSSGDTGNDGSMCGGCLGPSIRNLITFGSPHNGVFDLPNAWRWWGGLRWRSIVWRDWTQGHVVVSQYFRDPNSEIEYENYLKHSNFLADVNNEREVKTRSYGQNLARLNKLVLIMFEDDEMIKPKESAWFWEFNQSTKKSIKLEDRDIYKQDWIGLKQLDQKNGIVYMLVGGGHMEVTDELVTFIAKAYLGKPANLEGTNQLSQPDLKFIDQAI</sequence>
<evidence type="ECO:0000313" key="8">
    <source>
        <dbReference type="EMBL" id="ODQ66604.1"/>
    </source>
</evidence>
<dbReference type="PRINTS" id="PR00414">
    <property type="entry name" value="PPTHIESTRASE"/>
</dbReference>
<accession>A0A1E3PN33</accession>
<dbReference type="EC" id="3.1.2.22" evidence="1"/>
<evidence type="ECO:0000256" key="1">
    <source>
        <dbReference type="ARBA" id="ARBA00012423"/>
    </source>
</evidence>
<dbReference type="STRING" id="857566.A0A1E3PN33"/>
<dbReference type="Proteomes" id="UP000095009">
    <property type="component" value="Unassembled WGS sequence"/>
</dbReference>
<evidence type="ECO:0000256" key="5">
    <source>
        <dbReference type="ARBA" id="ARBA00023157"/>
    </source>
</evidence>
<dbReference type="GO" id="GO:0008474">
    <property type="term" value="F:palmitoyl-(protein) hydrolase activity"/>
    <property type="evidence" value="ECO:0007669"/>
    <property type="project" value="UniProtKB-EC"/>
</dbReference>
<evidence type="ECO:0000256" key="6">
    <source>
        <dbReference type="ARBA" id="ARBA00023180"/>
    </source>
</evidence>
<dbReference type="Pfam" id="PF02089">
    <property type="entry name" value="Palm_thioest"/>
    <property type="match status" value="1"/>
</dbReference>
<organism evidence="8 9">
    <name type="scientific">Nadsonia fulvescens var. elongata DSM 6958</name>
    <dbReference type="NCBI Taxonomy" id="857566"/>
    <lineage>
        <taxon>Eukaryota</taxon>
        <taxon>Fungi</taxon>
        <taxon>Dikarya</taxon>
        <taxon>Ascomycota</taxon>
        <taxon>Saccharomycotina</taxon>
        <taxon>Dipodascomycetes</taxon>
        <taxon>Dipodascales</taxon>
        <taxon>Dipodascales incertae sedis</taxon>
        <taxon>Nadsonia</taxon>
    </lineage>
</organism>
<dbReference type="PANTHER" id="PTHR11247:SF8">
    <property type="entry name" value="PALMITOYL-PROTEIN THIOESTERASE 1"/>
    <property type="match status" value="1"/>
</dbReference>
<evidence type="ECO:0000256" key="7">
    <source>
        <dbReference type="ARBA" id="ARBA00031934"/>
    </source>
</evidence>
<keyword evidence="9" id="KW-1185">Reference proteome</keyword>
<keyword evidence="5" id="KW-1015">Disulfide bond</keyword>
<keyword evidence="6" id="KW-0325">Glycoprotein</keyword>
<protein>
    <recommendedName>
        <fullName evidence="2">Palmitoyl-protein thioesterase 1</fullName>
        <ecNumber evidence="1">3.1.2.22</ecNumber>
    </recommendedName>
    <alternativeName>
        <fullName evidence="7">Palmitoyl-protein hydrolase 1</fullName>
    </alternativeName>
</protein>
<evidence type="ECO:0000256" key="3">
    <source>
        <dbReference type="ARBA" id="ARBA00022729"/>
    </source>
</evidence>
<dbReference type="Gene3D" id="3.40.50.1820">
    <property type="entry name" value="alpha/beta hydrolase"/>
    <property type="match status" value="1"/>
</dbReference>
<evidence type="ECO:0000256" key="2">
    <source>
        <dbReference type="ARBA" id="ARBA00014212"/>
    </source>
</evidence>
<dbReference type="SUPFAM" id="SSF53474">
    <property type="entry name" value="alpha/beta-Hydrolases"/>
    <property type="match status" value="1"/>
</dbReference>